<proteinExistence type="inferred from homology"/>
<gene>
    <name evidence="2" type="primary">CO040_1</name>
</gene>
<dbReference type="AlphaFoldDB" id="A0A2H8TCI6"/>
<protein>
    <submittedName>
        <fullName evidence="2">UPF0235 protein C15orf40</fullName>
    </submittedName>
</protein>
<dbReference type="PANTHER" id="PTHR13420:SF7">
    <property type="entry name" value="UPF0235 PROTEIN C15ORF40"/>
    <property type="match status" value="1"/>
</dbReference>
<evidence type="ECO:0000313" key="2">
    <source>
        <dbReference type="EMBL" id="MBW11820.1"/>
    </source>
</evidence>
<reference evidence="2" key="1">
    <citation type="submission" date="2017-10" db="EMBL/GenBank/DDBJ databases">
        <title>Transcriptome Assembly of Sugarcane Aphid Adults.</title>
        <authorList>
            <person name="Scully E.D."/>
            <person name="Palmer N.A."/>
            <person name="Geib S.M."/>
            <person name="Sarath G."/>
            <person name="Sattler S.E."/>
        </authorList>
    </citation>
    <scope>NUCLEOTIDE SEQUENCE</scope>
    <source>
        <tissue evidence="2">Whole body</tissue>
    </source>
</reference>
<dbReference type="Gene3D" id="3.30.1200.10">
    <property type="entry name" value="YggU-like"/>
    <property type="match status" value="1"/>
</dbReference>
<evidence type="ECO:0000256" key="1">
    <source>
        <dbReference type="ARBA" id="ARBA00010364"/>
    </source>
</evidence>
<comment type="similarity">
    <text evidence="1">Belongs to the UPF0235 family.</text>
</comment>
<dbReference type="OrthoDB" id="244097at2759"/>
<dbReference type="HAMAP" id="MF_00634">
    <property type="entry name" value="UPF0235"/>
    <property type="match status" value="1"/>
</dbReference>
<dbReference type="SMART" id="SM01152">
    <property type="entry name" value="DUF167"/>
    <property type="match status" value="1"/>
</dbReference>
<dbReference type="InterPro" id="IPR036591">
    <property type="entry name" value="YggU-like_sf"/>
</dbReference>
<dbReference type="EMBL" id="GFXV01000015">
    <property type="protein sequence ID" value="MBW11820.1"/>
    <property type="molecule type" value="Transcribed_RNA"/>
</dbReference>
<dbReference type="InterPro" id="IPR003746">
    <property type="entry name" value="DUF167"/>
</dbReference>
<dbReference type="PANTHER" id="PTHR13420">
    <property type="entry name" value="UPF0235 PROTEIN C15ORF40"/>
    <property type="match status" value="1"/>
</dbReference>
<dbReference type="GO" id="GO:0005737">
    <property type="term" value="C:cytoplasm"/>
    <property type="evidence" value="ECO:0007669"/>
    <property type="project" value="TreeGrafter"/>
</dbReference>
<dbReference type="Pfam" id="PF02594">
    <property type="entry name" value="DUF167"/>
    <property type="match status" value="1"/>
</dbReference>
<accession>A0A2H8TCI6</accession>
<dbReference type="SUPFAM" id="SSF69786">
    <property type="entry name" value="YggU-like"/>
    <property type="match status" value="1"/>
</dbReference>
<name>A0A2H8TCI6_9HEMI</name>
<organism evidence="2">
    <name type="scientific">Melanaphis sacchari</name>
    <dbReference type="NCBI Taxonomy" id="742174"/>
    <lineage>
        <taxon>Eukaryota</taxon>
        <taxon>Metazoa</taxon>
        <taxon>Ecdysozoa</taxon>
        <taxon>Arthropoda</taxon>
        <taxon>Hexapoda</taxon>
        <taxon>Insecta</taxon>
        <taxon>Pterygota</taxon>
        <taxon>Neoptera</taxon>
        <taxon>Paraneoptera</taxon>
        <taxon>Hemiptera</taxon>
        <taxon>Sternorrhyncha</taxon>
        <taxon>Aphidomorpha</taxon>
        <taxon>Aphidoidea</taxon>
        <taxon>Aphididae</taxon>
        <taxon>Aphidini</taxon>
        <taxon>Melanaphis</taxon>
    </lineage>
</organism>
<dbReference type="NCBIfam" id="TIGR00251">
    <property type="entry name" value="DUF167 family protein"/>
    <property type="match status" value="1"/>
</dbReference>
<sequence length="136" mass="14765">MRLFNATLNFSKIIKNMPKKNTKQVQGKLEAIQTGPITVDKSGGIVIKINAKPGAKNNNITDICSDGVGVQINAPPTDGEANAELIKYLSKVLGLRKSDLSLDRGSRSRNKILIVQTSLGVEGITEKINQEIKENH</sequence>